<evidence type="ECO:0000313" key="3">
    <source>
        <dbReference type="Proteomes" id="UP000294847"/>
    </source>
</evidence>
<dbReference type="EMBL" id="CP034207">
    <property type="protein sequence ID" value="QBZ60684.1"/>
    <property type="molecule type" value="Genomic_DNA"/>
</dbReference>
<reference evidence="2 3" key="1">
    <citation type="journal article" date="2019" name="Mol. Biol. Evol.">
        <title>Blast fungal genomes show frequent chromosomal changes, gene gains and losses, and effector gene turnover.</title>
        <authorList>
            <person name="Gomez Luciano L.B."/>
            <person name="Jason Tsai I."/>
            <person name="Chuma I."/>
            <person name="Tosa Y."/>
            <person name="Chen Y.H."/>
            <person name="Li J.Y."/>
            <person name="Li M.Y."/>
            <person name="Jade Lu M.Y."/>
            <person name="Nakayashiki H."/>
            <person name="Li W.H."/>
        </authorList>
    </citation>
    <scope>NUCLEOTIDE SEQUENCE [LARGE SCALE GENOMIC DNA]</scope>
    <source>
        <strain evidence="2">MZ5-1-6</strain>
    </source>
</reference>
<gene>
    <name evidence="2" type="ORF">PoMZ_07626</name>
</gene>
<sequence>MHMLAHGALYLPSLESTVRRWLGMEIEYQYIRLKGFSNIDIRPCLSRSFTSSPNYPDLPKALYMGPSGLSSHRTGRQQYSWNQHTPSFGKRATPANNKFNNGGRL</sequence>
<dbReference type="Proteomes" id="UP000294847">
    <property type="component" value="Chromosome 4"/>
</dbReference>
<organism evidence="2 3">
    <name type="scientific">Pyricularia oryzae</name>
    <name type="common">Rice blast fungus</name>
    <name type="synonym">Magnaporthe oryzae</name>
    <dbReference type="NCBI Taxonomy" id="318829"/>
    <lineage>
        <taxon>Eukaryota</taxon>
        <taxon>Fungi</taxon>
        <taxon>Dikarya</taxon>
        <taxon>Ascomycota</taxon>
        <taxon>Pezizomycotina</taxon>
        <taxon>Sordariomycetes</taxon>
        <taxon>Sordariomycetidae</taxon>
        <taxon>Magnaporthales</taxon>
        <taxon>Pyriculariaceae</taxon>
        <taxon>Pyricularia</taxon>
    </lineage>
</organism>
<proteinExistence type="predicted"/>
<evidence type="ECO:0000256" key="1">
    <source>
        <dbReference type="SAM" id="MobiDB-lite"/>
    </source>
</evidence>
<feature type="compositionally biased region" description="Polar residues" evidence="1">
    <location>
        <begin position="94"/>
        <end position="105"/>
    </location>
</feature>
<feature type="compositionally biased region" description="Polar residues" evidence="1">
    <location>
        <begin position="68"/>
        <end position="86"/>
    </location>
</feature>
<evidence type="ECO:0000313" key="2">
    <source>
        <dbReference type="EMBL" id="QBZ60684.1"/>
    </source>
</evidence>
<name>A0A4P7NFK6_PYROR</name>
<dbReference type="AlphaFoldDB" id="A0A4P7NFK6"/>
<feature type="region of interest" description="Disordered" evidence="1">
    <location>
        <begin position="66"/>
        <end position="105"/>
    </location>
</feature>
<accession>A0A4P7NFK6</accession>
<protein>
    <submittedName>
        <fullName evidence="2">Uncharacterized protein</fullName>
    </submittedName>
</protein>